<evidence type="ECO:0000313" key="2">
    <source>
        <dbReference type="Proteomes" id="UP000825729"/>
    </source>
</evidence>
<proteinExistence type="predicted"/>
<organism evidence="1 2">
    <name type="scientific">Aristolochia fimbriata</name>
    <name type="common">White veined hardy Dutchman's pipe vine</name>
    <dbReference type="NCBI Taxonomy" id="158543"/>
    <lineage>
        <taxon>Eukaryota</taxon>
        <taxon>Viridiplantae</taxon>
        <taxon>Streptophyta</taxon>
        <taxon>Embryophyta</taxon>
        <taxon>Tracheophyta</taxon>
        <taxon>Spermatophyta</taxon>
        <taxon>Magnoliopsida</taxon>
        <taxon>Magnoliidae</taxon>
        <taxon>Piperales</taxon>
        <taxon>Aristolochiaceae</taxon>
        <taxon>Aristolochia</taxon>
    </lineage>
</organism>
<keyword evidence="2" id="KW-1185">Reference proteome</keyword>
<dbReference type="AlphaFoldDB" id="A0AAV7E9D4"/>
<gene>
    <name evidence="1" type="ORF">H6P81_015731</name>
</gene>
<dbReference type="Proteomes" id="UP000825729">
    <property type="component" value="Unassembled WGS sequence"/>
</dbReference>
<comment type="caution">
    <text evidence="1">The sequence shown here is derived from an EMBL/GenBank/DDBJ whole genome shotgun (WGS) entry which is preliminary data.</text>
</comment>
<dbReference type="EMBL" id="JAINDJ010000006">
    <property type="protein sequence ID" value="KAG9444391.1"/>
    <property type="molecule type" value="Genomic_DNA"/>
</dbReference>
<evidence type="ECO:0000313" key="1">
    <source>
        <dbReference type="EMBL" id="KAG9444391.1"/>
    </source>
</evidence>
<accession>A0AAV7E9D4</accession>
<sequence length="82" mass="9050">MEVSIRLPWEGGHRPRGGRRGYLLQIMGYDDLPSISSSGQAHDHDVSRIVLELAVSASVGREEKYVTGVAKKLKGYISIQQV</sequence>
<name>A0AAV7E9D4_ARIFI</name>
<protein>
    <submittedName>
        <fullName evidence="1">Uncharacterized protein</fullName>
    </submittedName>
</protein>
<reference evidence="1 2" key="1">
    <citation type="submission" date="2021-07" db="EMBL/GenBank/DDBJ databases">
        <title>The Aristolochia fimbriata genome: insights into angiosperm evolution, floral development and chemical biosynthesis.</title>
        <authorList>
            <person name="Jiao Y."/>
        </authorList>
    </citation>
    <scope>NUCLEOTIDE SEQUENCE [LARGE SCALE GENOMIC DNA]</scope>
    <source>
        <strain evidence="1">IBCAS-2021</strain>
        <tissue evidence="1">Leaf</tissue>
    </source>
</reference>